<proteinExistence type="predicted"/>
<dbReference type="SUPFAM" id="SSF51569">
    <property type="entry name" value="Aldolase"/>
    <property type="match status" value="1"/>
</dbReference>
<dbReference type="GO" id="GO:0005737">
    <property type="term" value="C:cytoplasm"/>
    <property type="evidence" value="ECO:0007669"/>
    <property type="project" value="TreeGrafter"/>
</dbReference>
<dbReference type="PANTHER" id="PTHR43778:SF2">
    <property type="entry name" value="PYRUVATE CARBOXYLASE, MITOCHONDRIAL"/>
    <property type="match status" value="1"/>
</dbReference>
<keyword evidence="2" id="KW-0670">Pyruvate</keyword>
<dbReference type="AlphaFoldDB" id="A0A7C3IL64"/>
<dbReference type="NCBIfam" id="NF006761">
    <property type="entry name" value="PRK09282.1"/>
    <property type="match status" value="1"/>
</dbReference>
<dbReference type="Pfam" id="PF02436">
    <property type="entry name" value="PYC_OADA"/>
    <property type="match status" value="1"/>
</dbReference>
<accession>A0A7C3IL64</accession>
<dbReference type="InterPro" id="IPR055268">
    <property type="entry name" value="PCB-like"/>
</dbReference>
<dbReference type="InterPro" id="IPR000891">
    <property type="entry name" value="PYR_CT"/>
</dbReference>
<protein>
    <submittedName>
        <fullName evidence="2">Pyruvate carboxylase subunit B</fullName>
        <ecNumber evidence="2">6.4.1.1</ecNumber>
    </submittedName>
</protein>
<dbReference type="SUPFAM" id="SSF89000">
    <property type="entry name" value="post-HMGL domain-like"/>
    <property type="match status" value="1"/>
</dbReference>
<dbReference type="GO" id="GO:0004736">
    <property type="term" value="F:pyruvate carboxylase activity"/>
    <property type="evidence" value="ECO:0007669"/>
    <property type="project" value="UniProtKB-EC"/>
</dbReference>
<gene>
    <name evidence="2" type="ORF">ENS19_03120</name>
</gene>
<dbReference type="InterPro" id="IPR013785">
    <property type="entry name" value="Aldolase_TIM"/>
</dbReference>
<feature type="domain" description="Pyruvate carboxyltransferase" evidence="1">
    <location>
        <begin position="19"/>
        <end position="279"/>
    </location>
</feature>
<evidence type="ECO:0000259" key="1">
    <source>
        <dbReference type="PROSITE" id="PS50991"/>
    </source>
</evidence>
<comment type="caution">
    <text evidence="2">The sequence shown here is derived from an EMBL/GenBank/DDBJ whole genome shotgun (WGS) entry which is preliminary data.</text>
</comment>
<dbReference type="GO" id="GO:0006094">
    <property type="term" value="P:gluconeogenesis"/>
    <property type="evidence" value="ECO:0007669"/>
    <property type="project" value="TreeGrafter"/>
</dbReference>
<dbReference type="Pfam" id="PF00682">
    <property type="entry name" value="HMGL-like"/>
    <property type="match status" value="1"/>
</dbReference>
<reference evidence="2" key="1">
    <citation type="journal article" date="2020" name="mSystems">
        <title>Genome- and Community-Level Interaction Insights into Carbon Utilization and Element Cycling Functions of Hydrothermarchaeota in Hydrothermal Sediment.</title>
        <authorList>
            <person name="Zhou Z."/>
            <person name="Liu Y."/>
            <person name="Xu W."/>
            <person name="Pan J."/>
            <person name="Luo Z.H."/>
            <person name="Li M."/>
        </authorList>
    </citation>
    <scope>NUCLEOTIDE SEQUENCE [LARGE SCALE GENOMIC DNA]</scope>
    <source>
        <strain evidence="2">SpSt-468</strain>
    </source>
</reference>
<sequence length="485" mass="55175">MFLNDNANFTYIFWWMALLKVIDTTIRDAQQSLFATRLKTNDMLPILEKMDDIGFYGMESWGGATFDACIRYLNEDPWERLRKIKRNLKKTRVVMLLRGKNLVGYRHYSDSVVENFVKRSYENGVDMFRIFDALNDVENLKVAVKTARAIGAEVHGDVVYTLSPIHTVDHFIDVAKRVAEMDVDAIRIKDMAGLLAPRVAYDIVRGIKKETGLPVALHCHYTCGLASLSYIKGIDAGAEFIDTALFPFAFGASQPAIETIYEALRGTGLLSHLNLELINDAADYFEGIRDRYKGYSSEATERIDPRALRHQIPGGMLSNLVVQLKEYNALSKMASVLAEVPIVRRDLGYPPLVTPMSQIVGTQAVMNILTGNRYSVLIKELENYVRGHYGKSPGQISRELLEKVQPGPPPKLPSMEDIPKAAWEHFKKDEDALTYLLFPQLALQFFKGEIKLTQIEETENRRKEVKWFRIKVNDEEIEVRIEGEE</sequence>
<keyword evidence="2" id="KW-0436">Ligase</keyword>
<dbReference type="PANTHER" id="PTHR43778">
    <property type="entry name" value="PYRUVATE CARBOXYLASE"/>
    <property type="match status" value="1"/>
</dbReference>
<dbReference type="PROSITE" id="PS50991">
    <property type="entry name" value="PYR_CT"/>
    <property type="match status" value="1"/>
</dbReference>
<dbReference type="InterPro" id="IPR003379">
    <property type="entry name" value="Carboxylase_cons_dom"/>
</dbReference>
<dbReference type="Gene3D" id="3.20.20.70">
    <property type="entry name" value="Aldolase class I"/>
    <property type="match status" value="1"/>
</dbReference>
<organism evidence="2">
    <name type="scientific">Candidatus Methanomethylicus mesodigestus</name>
    <dbReference type="NCBI Taxonomy" id="1867258"/>
    <lineage>
        <taxon>Archaea</taxon>
        <taxon>Thermoproteota</taxon>
        <taxon>Methanosuratincolia</taxon>
        <taxon>Candidatus Methanomethylicales</taxon>
        <taxon>Candidatus Methanomethylicaceae</taxon>
        <taxon>Candidatus Methanomethylicus</taxon>
    </lineage>
</organism>
<dbReference type="EMBL" id="DSTX01000002">
    <property type="protein sequence ID" value="HFK20251.1"/>
    <property type="molecule type" value="Genomic_DNA"/>
</dbReference>
<name>A0A7C3IL64_9CREN</name>
<dbReference type="CDD" id="cd07937">
    <property type="entry name" value="DRE_TIM_PC_TC_5S"/>
    <property type="match status" value="1"/>
</dbReference>
<dbReference type="EC" id="6.4.1.1" evidence="2"/>
<evidence type="ECO:0000313" key="2">
    <source>
        <dbReference type="EMBL" id="HFK20251.1"/>
    </source>
</evidence>